<feature type="region of interest" description="Disordered" evidence="1">
    <location>
        <begin position="399"/>
        <end position="419"/>
    </location>
</feature>
<evidence type="ECO:0000256" key="1">
    <source>
        <dbReference type="SAM" id="MobiDB-lite"/>
    </source>
</evidence>
<dbReference type="AlphaFoldDB" id="K0KKR7"/>
<dbReference type="InParanoid" id="K0KKR7"/>
<dbReference type="HOGENOM" id="CLU_390887_0_0_1"/>
<comment type="caution">
    <text evidence="2">The sequence shown here is derived from an EMBL/GenBank/DDBJ whole genome shotgun (WGS) entry which is preliminary data.</text>
</comment>
<protein>
    <submittedName>
        <fullName evidence="2">Uncharacterized protein</fullName>
    </submittedName>
</protein>
<dbReference type="EMBL" id="CAIF01000085">
    <property type="protein sequence ID" value="CCH43601.1"/>
    <property type="molecule type" value="Genomic_DNA"/>
</dbReference>
<name>K0KKR7_WICCF</name>
<keyword evidence="3" id="KW-1185">Reference proteome</keyword>
<gene>
    <name evidence="2" type="ORF">BN7_3154</name>
</gene>
<organism evidence="2 3">
    <name type="scientific">Wickerhamomyces ciferrii (strain ATCC 14091 / BCRC 22168 / CBS 111 / JCM 3599 / NBRC 0793 / NRRL Y-1031 F-60-10)</name>
    <name type="common">Yeast</name>
    <name type="synonym">Pichia ciferrii</name>
    <dbReference type="NCBI Taxonomy" id="1206466"/>
    <lineage>
        <taxon>Eukaryota</taxon>
        <taxon>Fungi</taxon>
        <taxon>Dikarya</taxon>
        <taxon>Ascomycota</taxon>
        <taxon>Saccharomycotina</taxon>
        <taxon>Saccharomycetes</taxon>
        <taxon>Phaffomycetales</taxon>
        <taxon>Wickerhamomycetaceae</taxon>
        <taxon>Wickerhamomyces</taxon>
    </lineage>
</organism>
<evidence type="ECO:0000313" key="3">
    <source>
        <dbReference type="Proteomes" id="UP000009328"/>
    </source>
</evidence>
<reference evidence="2 3" key="1">
    <citation type="journal article" date="2012" name="Eukaryot. Cell">
        <title>Draft genome sequence of Wickerhamomyces ciferrii NRRL Y-1031 F-60-10.</title>
        <authorList>
            <person name="Schneider J."/>
            <person name="Andrea H."/>
            <person name="Blom J."/>
            <person name="Jaenicke S."/>
            <person name="Ruckert C."/>
            <person name="Schorsch C."/>
            <person name="Szczepanowski R."/>
            <person name="Farwick M."/>
            <person name="Goesmann A."/>
            <person name="Puhler A."/>
            <person name="Schaffer S."/>
            <person name="Tauch A."/>
            <person name="Kohler T."/>
            <person name="Brinkrolf K."/>
        </authorList>
    </citation>
    <scope>NUCLEOTIDE SEQUENCE [LARGE SCALE GENOMIC DNA]</scope>
    <source>
        <strain evidence="3">ATCC 14091 / BCRC 22168 / CBS 111 / JCM 3599 / NBRC 0793 / NRRL Y-1031 F-60-10</strain>
    </source>
</reference>
<proteinExistence type="predicted"/>
<dbReference type="Proteomes" id="UP000009328">
    <property type="component" value="Unassembled WGS sequence"/>
</dbReference>
<sequence length="706" mass="81378">MNNVSTTQKDVNKGSCGMDWLSDLLEGIPYWDFEHQLKKNVVETFENERLKFLSKLREKMSIERATASFLKDATEKIDARQVQYRGFDSIDSIDRYLLEVQNDIPLGEQKVNAFEQFRDSINVKRFTPKWKSQEVIKETNVVPKDILKITSEISSFLKESLRSDFKLRFNHKPLGNDKTFMIYLLDREADDISCDIRESSIKHFEVDGFDENEYMEECLDCDSIFPIDFGKSVPDSFPAFKKADLIIPIIESLNLKNDSKEKINTHFPIWNYPPFITTSKETSLQLEKFLLHENLQKGVEYRLKAPFMDDAPLFGEPKKPLDLIDIDELIPYQYIKPRDAVELYTIISDVSELDFIEEELAEQGKMSAQASESKLLPQKEFDIFLMDMDVQNLTDSIVPDDEGEKLQSNQPVSLDDKSIDISNDPTALQNSNVKMDELTDSTNKTSISNLDNETSLNATKMVTTMQNKTDAFVSKRYLDDELDDLIAKRRKKTNTRVNNSNMKTNNSLNLASMLLSSTKINENLEEEEEPSIAEDELSKENSSKALSLFPKPKSISSHYIGINSSMMDHDMNLKITRYFDKLENIEIIEFELGKDDVDFIISKTHGLILLEYKDCTQTNENGDLVFQQKLFKNLMEFKKLDVLLMINPNVDFENLLYLQTCFSMMGVDVHITNDCIDNITQWIHQIIISNEGDLEKFKDVEEPGVS</sequence>
<evidence type="ECO:0000313" key="2">
    <source>
        <dbReference type="EMBL" id="CCH43601.1"/>
    </source>
</evidence>
<accession>K0KKR7</accession>